<feature type="transmembrane region" description="Helical" evidence="1">
    <location>
        <begin position="208"/>
        <end position="225"/>
    </location>
</feature>
<feature type="transmembrane region" description="Helical" evidence="1">
    <location>
        <begin position="290"/>
        <end position="311"/>
    </location>
</feature>
<dbReference type="EMBL" id="JAPDOD010000015">
    <property type="protein sequence ID" value="MDA0161897.1"/>
    <property type="molecule type" value="Genomic_DNA"/>
</dbReference>
<keyword evidence="3" id="KW-1185">Reference proteome</keyword>
<feature type="transmembrane region" description="Helical" evidence="1">
    <location>
        <begin position="141"/>
        <end position="158"/>
    </location>
</feature>
<dbReference type="AlphaFoldDB" id="A0A9X3S258"/>
<proteinExistence type="predicted"/>
<feature type="transmembrane region" description="Helical" evidence="1">
    <location>
        <begin position="345"/>
        <end position="363"/>
    </location>
</feature>
<dbReference type="Proteomes" id="UP001149140">
    <property type="component" value="Unassembled WGS sequence"/>
</dbReference>
<evidence type="ECO:0000313" key="2">
    <source>
        <dbReference type="EMBL" id="MDA0161897.1"/>
    </source>
</evidence>
<evidence type="ECO:0000313" key="3">
    <source>
        <dbReference type="Proteomes" id="UP001149140"/>
    </source>
</evidence>
<keyword evidence="1" id="KW-0472">Membrane</keyword>
<protein>
    <submittedName>
        <fullName evidence="2">Uncharacterized protein</fullName>
    </submittedName>
</protein>
<keyword evidence="1" id="KW-1133">Transmembrane helix</keyword>
<gene>
    <name evidence="2" type="ORF">OM076_16605</name>
</gene>
<dbReference type="RefSeq" id="WP_270041129.1">
    <property type="nucleotide sequence ID" value="NZ_JAPDOD010000015.1"/>
</dbReference>
<feature type="transmembrane region" description="Helical" evidence="1">
    <location>
        <begin position="170"/>
        <end position="196"/>
    </location>
</feature>
<reference evidence="2" key="1">
    <citation type="submission" date="2022-10" db="EMBL/GenBank/DDBJ databases">
        <title>The WGS of Solirubrobacter ginsenosidimutans DSM 21036.</title>
        <authorList>
            <person name="Jiang Z."/>
        </authorList>
    </citation>
    <scope>NUCLEOTIDE SEQUENCE</scope>
    <source>
        <strain evidence="2">DSM 21036</strain>
    </source>
</reference>
<comment type="caution">
    <text evidence="2">The sequence shown here is derived from an EMBL/GenBank/DDBJ whole genome shotgun (WGS) entry which is preliminary data.</text>
</comment>
<feature type="transmembrane region" description="Helical" evidence="1">
    <location>
        <begin position="266"/>
        <end position="283"/>
    </location>
</feature>
<feature type="transmembrane region" description="Helical" evidence="1">
    <location>
        <begin position="94"/>
        <end position="111"/>
    </location>
</feature>
<keyword evidence="1" id="KW-0812">Transmembrane</keyword>
<sequence>MITQREASGAGLALTVWGRRRLIAAAALALAALALFVSVPAYSAFDSIYSLAWGQELLHGRLPSFDAYRAPTQHPLWVAITTVLATLGEDGSRAVVGVCVAAFVALVIGGFRLANALFGEVVGWIFALLLLSRLDYGFLAARGYVDVPFLALVVWAAALEAERPRRGGAVWPLLACAGLLRPEAWLLSGAYALYLLLADRRLPRLSEVFWVLVAPVVWTASDWLVTGDPLYSSNYTTRSALSLGRRVPIERLPERLVHFMNDLTKPPVLIAGVIGIGLAFALVRPRARLALPSFLFVFGIATFLALSIRGFAVINRYLVVSALALTLFAAFTLGGWSVLRTRARWIWAAGAGLVIVLGAGWTVSRFHFEHIRWELHSRQVVHADMVRLLADPRVVAGRRCGPVTVPNHKLVPDVRYLLDAGVDDVLPRTRLPHAGQTTRGVALFVTGGRRFLVHPAYGPFDQLDDDPLIQVPGPDFQLVARGTYLAAYVSCA</sequence>
<organism evidence="2 3">
    <name type="scientific">Solirubrobacter ginsenosidimutans</name>
    <dbReference type="NCBI Taxonomy" id="490573"/>
    <lineage>
        <taxon>Bacteria</taxon>
        <taxon>Bacillati</taxon>
        <taxon>Actinomycetota</taxon>
        <taxon>Thermoleophilia</taxon>
        <taxon>Solirubrobacterales</taxon>
        <taxon>Solirubrobacteraceae</taxon>
        <taxon>Solirubrobacter</taxon>
    </lineage>
</organism>
<name>A0A9X3S258_9ACTN</name>
<evidence type="ECO:0000256" key="1">
    <source>
        <dbReference type="SAM" id="Phobius"/>
    </source>
</evidence>
<feature type="transmembrane region" description="Helical" evidence="1">
    <location>
        <begin position="317"/>
        <end position="338"/>
    </location>
</feature>
<accession>A0A9X3S258</accession>